<reference evidence="5" key="2">
    <citation type="submission" date="2021-08" db="EMBL/GenBank/DDBJ databases">
        <authorList>
            <person name="Eriksson T."/>
        </authorList>
    </citation>
    <scope>NUCLEOTIDE SEQUENCE</scope>
    <source>
        <strain evidence="5">Stoneville</strain>
        <tissue evidence="5">Whole head</tissue>
    </source>
</reference>
<evidence type="ECO:0000256" key="3">
    <source>
        <dbReference type="SAM" id="MobiDB-lite"/>
    </source>
</evidence>
<keyword evidence="2" id="KW-0964">Secreted</keyword>
<feature type="region of interest" description="Disordered" evidence="3">
    <location>
        <begin position="248"/>
        <end position="277"/>
    </location>
</feature>
<dbReference type="InterPro" id="IPR000884">
    <property type="entry name" value="TSP1_rpt"/>
</dbReference>
<evidence type="ECO:0000256" key="2">
    <source>
        <dbReference type="ARBA" id="ARBA00022525"/>
    </source>
</evidence>
<feature type="region of interest" description="Disordered" evidence="3">
    <location>
        <begin position="1"/>
        <end position="26"/>
    </location>
</feature>
<name>A0A8J6HD50_TENMO</name>
<dbReference type="PROSITE" id="PS50092">
    <property type="entry name" value="TSP1"/>
    <property type="match status" value="5"/>
</dbReference>
<feature type="domain" description="ADAMTS/ADAMTS-like Spacer 1" evidence="4">
    <location>
        <begin position="127"/>
        <end position="238"/>
    </location>
</feature>
<organism evidence="5 6">
    <name type="scientific">Tenebrio molitor</name>
    <name type="common">Yellow mealworm beetle</name>
    <dbReference type="NCBI Taxonomy" id="7067"/>
    <lineage>
        <taxon>Eukaryota</taxon>
        <taxon>Metazoa</taxon>
        <taxon>Ecdysozoa</taxon>
        <taxon>Arthropoda</taxon>
        <taxon>Hexapoda</taxon>
        <taxon>Insecta</taxon>
        <taxon>Pterygota</taxon>
        <taxon>Neoptera</taxon>
        <taxon>Endopterygota</taxon>
        <taxon>Coleoptera</taxon>
        <taxon>Polyphaga</taxon>
        <taxon>Cucujiformia</taxon>
        <taxon>Tenebrionidae</taxon>
        <taxon>Tenebrio</taxon>
    </lineage>
</organism>
<proteinExistence type="predicted"/>
<dbReference type="GO" id="GO:0005576">
    <property type="term" value="C:extracellular region"/>
    <property type="evidence" value="ECO:0007669"/>
    <property type="project" value="UniProtKB-SubCell"/>
</dbReference>
<dbReference type="PANTHER" id="PTHR13723:SF305">
    <property type="entry name" value="PROTEIN MADD-4"/>
    <property type="match status" value="1"/>
</dbReference>
<evidence type="ECO:0000313" key="5">
    <source>
        <dbReference type="EMBL" id="KAH0812217.1"/>
    </source>
</evidence>
<dbReference type="Proteomes" id="UP000719412">
    <property type="component" value="Unassembled WGS sequence"/>
</dbReference>
<dbReference type="GO" id="GO:0004222">
    <property type="term" value="F:metalloendopeptidase activity"/>
    <property type="evidence" value="ECO:0007669"/>
    <property type="project" value="TreeGrafter"/>
</dbReference>
<comment type="subcellular location">
    <subcellularLocation>
        <location evidence="1">Secreted</location>
    </subcellularLocation>
</comment>
<gene>
    <name evidence="5" type="ORF">GEV33_010573</name>
</gene>
<dbReference type="GO" id="GO:0006508">
    <property type="term" value="P:proteolysis"/>
    <property type="evidence" value="ECO:0007669"/>
    <property type="project" value="TreeGrafter"/>
</dbReference>
<dbReference type="Pfam" id="PF19030">
    <property type="entry name" value="TSP1_ADAMTS"/>
    <property type="match status" value="6"/>
</dbReference>
<keyword evidence="6" id="KW-1185">Reference proteome</keyword>
<evidence type="ECO:0000256" key="1">
    <source>
        <dbReference type="ARBA" id="ARBA00004613"/>
    </source>
</evidence>
<reference evidence="5" key="1">
    <citation type="journal article" date="2020" name="J Insects Food Feed">
        <title>The yellow mealworm (Tenebrio molitor) genome: a resource for the emerging insects as food and feed industry.</title>
        <authorList>
            <person name="Eriksson T."/>
            <person name="Andere A."/>
            <person name="Kelstrup H."/>
            <person name="Emery V."/>
            <person name="Picard C."/>
        </authorList>
    </citation>
    <scope>NUCLEOTIDE SEQUENCE</scope>
    <source>
        <strain evidence="5">Stoneville</strain>
        <tissue evidence="5">Whole head</tissue>
    </source>
</reference>
<dbReference type="InterPro" id="IPR050439">
    <property type="entry name" value="ADAMTS_ADAMTS-like"/>
</dbReference>
<dbReference type="GO" id="GO:0030198">
    <property type="term" value="P:extracellular matrix organization"/>
    <property type="evidence" value="ECO:0007669"/>
    <property type="project" value="TreeGrafter"/>
</dbReference>
<dbReference type="EMBL" id="JABDTM020026215">
    <property type="protein sequence ID" value="KAH0812217.1"/>
    <property type="molecule type" value="Genomic_DNA"/>
</dbReference>
<dbReference type="GO" id="GO:0031012">
    <property type="term" value="C:extracellular matrix"/>
    <property type="evidence" value="ECO:0007669"/>
    <property type="project" value="TreeGrafter"/>
</dbReference>
<dbReference type="SUPFAM" id="SSF82895">
    <property type="entry name" value="TSP-1 type 1 repeat"/>
    <property type="match status" value="6"/>
</dbReference>
<feature type="compositionally biased region" description="Basic and acidic residues" evidence="3">
    <location>
        <begin position="7"/>
        <end position="23"/>
    </location>
</feature>
<sequence>MNNDLKYPFHDPRHVPTEQKSAQEADLEGTMLRRPEAGTPVKYEVQPAKDSSVLNALHRLLGRECLVVSYPAGDKVLRASSLGVGGSVNTCFMRDGVMSVNANGIIGSVDDNQEECAACLKGKCRSINGLYTRPDLPPGYSLVAQIPQGSCRILIQQLKHTRNHLALRNANGSFIVNGDWKISGPGVVEGAGTRFTYVRQDGPSFETISSPGPVANPVDIMIVNFQTNLGVKYGYSLPMESNTPMIAPPLIQRPSDPGVPEPRRLETQRDEARPVHRRTRLRRRFSWKISGVSACSKSCGGGLQATVVTCVREHTQTPVLDRRCAHLEKPMTQPIRCNLKDCPPHWEGHWTPCSATCGEGIQHFVPKCHQELSTGRQIVTNDMACPRPKPASQAKPCIQEPCDSIRDNELPQTPETSLRNIRQEWSVGPWSSCSVSCGTGHRTRSVTCPTGRCHPEDRPKYAEYCENGPCSASLTGETSPWLLTEWSHCSESCGTGTQTRLAACFHHGNCSDTNKPETSRACSSDKQCGGQWFTGPWSSCSDSCSQTAKQKRDVYCVVKIRGQSHVTNEITCPAGLKPATEQVCNGKCPPKWFFGEWGMCEGNCPNGVQRREVRCMDVHGKHSNGCVDSEMPIAKRQCACQRVEEHRDRYKPAQDEPVDRKYFKEGSLYHVSDFMKDIQ</sequence>
<dbReference type="InterPro" id="IPR036383">
    <property type="entry name" value="TSP1_rpt_sf"/>
</dbReference>
<feature type="compositionally biased region" description="Basic and acidic residues" evidence="3">
    <location>
        <begin position="261"/>
        <end position="274"/>
    </location>
</feature>
<dbReference type="Pfam" id="PF05986">
    <property type="entry name" value="ADAMTS_spacer1"/>
    <property type="match status" value="1"/>
</dbReference>
<dbReference type="SMART" id="SM00209">
    <property type="entry name" value="TSP1"/>
    <property type="match status" value="6"/>
</dbReference>
<protein>
    <recommendedName>
        <fullName evidence="4">ADAMTS/ADAMTS-like Spacer 1 domain-containing protein</fullName>
    </recommendedName>
</protein>
<comment type="caution">
    <text evidence="5">The sequence shown here is derived from an EMBL/GenBank/DDBJ whole genome shotgun (WGS) entry which is preliminary data.</text>
</comment>
<dbReference type="PANTHER" id="PTHR13723">
    <property type="entry name" value="ADAMTS A DISINTEGRIN AND METALLOPROTEASE WITH THROMBOSPONDIN MOTIFS PROTEASE"/>
    <property type="match status" value="1"/>
</dbReference>
<evidence type="ECO:0000259" key="4">
    <source>
        <dbReference type="Pfam" id="PF05986"/>
    </source>
</evidence>
<dbReference type="Gene3D" id="2.60.120.830">
    <property type="match status" value="1"/>
</dbReference>
<evidence type="ECO:0000313" key="6">
    <source>
        <dbReference type="Proteomes" id="UP000719412"/>
    </source>
</evidence>
<accession>A0A8J6HD50</accession>
<dbReference type="AlphaFoldDB" id="A0A8J6HD50"/>
<dbReference type="Gene3D" id="2.20.100.10">
    <property type="entry name" value="Thrombospondin type-1 (TSP1) repeat"/>
    <property type="match status" value="4"/>
</dbReference>
<dbReference type="InterPro" id="IPR010294">
    <property type="entry name" value="ADAMTS_spacer1"/>
</dbReference>